<dbReference type="InterPro" id="IPR050811">
    <property type="entry name" value="Phosphate_ABC_transporter"/>
</dbReference>
<feature type="signal peptide" evidence="2">
    <location>
        <begin position="1"/>
        <end position="21"/>
    </location>
</feature>
<feature type="domain" description="PBP" evidence="3">
    <location>
        <begin position="30"/>
        <end position="276"/>
    </location>
</feature>
<dbReference type="PROSITE" id="PS51257">
    <property type="entry name" value="PROKAR_LIPOPROTEIN"/>
    <property type="match status" value="1"/>
</dbReference>
<protein>
    <submittedName>
        <fullName evidence="4">Phosphate transport system substrate-binding protein</fullName>
    </submittedName>
</protein>
<keyword evidence="5" id="KW-1185">Reference proteome</keyword>
<dbReference type="PANTHER" id="PTHR30570">
    <property type="entry name" value="PERIPLASMIC PHOSPHATE BINDING COMPONENT OF PHOSPHATE ABC TRANSPORTER"/>
    <property type="match status" value="1"/>
</dbReference>
<evidence type="ECO:0000313" key="5">
    <source>
        <dbReference type="Proteomes" id="UP000757540"/>
    </source>
</evidence>
<dbReference type="Proteomes" id="UP000757540">
    <property type="component" value="Unassembled WGS sequence"/>
</dbReference>
<evidence type="ECO:0000256" key="1">
    <source>
        <dbReference type="ARBA" id="ARBA00022729"/>
    </source>
</evidence>
<evidence type="ECO:0000256" key="2">
    <source>
        <dbReference type="SAM" id="SignalP"/>
    </source>
</evidence>
<dbReference type="RefSeq" id="WP_216645150.1">
    <property type="nucleotide sequence ID" value="NZ_BAAAML010000002.1"/>
</dbReference>
<evidence type="ECO:0000259" key="3">
    <source>
        <dbReference type="Pfam" id="PF12849"/>
    </source>
</evidence>
<dbReference type="PANTHER" id="PTHR30570:SF1">
    <property type="entry name" value="PHOSPHATE-BINDING PROTEIN PSTS"/>
    <property type="match status" value="1"/>
</dbReference>
<gene>
    <name evidence="4" type="ORF">HDG69_000963</name>
</gene>
<proteinExistence type="predicted"/>
<accession>A0ABX2A3E3</accession>
<sequence>MRERRMSGVVAAAAVAGVLLAGCGTGPTATAGGTGLLVSGSSTVAPITQAVARDGRFDVDVAAEGTTDGFERFCRGETVVNNASEAIPGPAEPVDYMALCDEHGVEYVELPVALDALSVVRHVDADFVDGLTSAELQAIWSPGTSVRTWADVRPEWPDREISFYGRPPGSGTFDWFTHRVVGETGAVRSDLRGTDDMDQLAAWVAGDPDALAFMGVGSYLAADEGHRDQMTNIDVDGVAPTLENARSGDYGLARPLFIYVSADALAEDEEVERFAEHYLDAVATVLPSTYFYPLPDEASERVEQRLQDRLTGSVYAGDPFRPDSIVTLLGG</sequence>
<feature type="chain" id="PRO_5046482797" evidence="2">
    <location>
        <begin position="22"/>
        <end position="331"/>
    </location>
</feature>
<evidence type="ECO:0000313" key="4">
    <source>
        <dbReference type="EMBL" id="NOV96410.1"/>
    </source>
</evidence>
<organism evidence="4 5">
    <name type="scientific">Isoptericola halotolerans</name>
    <dbReference type="NCBI Taxonomy" id="300560"/>
    <lineage>
        <taxon>Bacteria</taxon>
        <taxon>Bacillati</taxon>
        <taxon>Actinomycetota</taxon>
        <taxon>Actinomycetes</taxon>
        <taxon>Micrococcales</taxon>
        <taxon>Promicromonosporaceae</taxon>
        <taxon>Isoptericola</taxon>
    </lineage>
</organism>
<reference evidence="4 5" key="1">
    <citation type="submission" date="2020-05" db="EMBL/GenBank/DDBJ databases">
        <title>Genomic Encyclopedia of Type Strains, Phase III (KMG-III): the genomes of soil and plant-associated and newly described type strains.</title>
        <authorList>
            <person name="Whitman W."/>
        </authorList>
    </citation>
    <scope>NUCLEOTIDE SEQUENCE [LARGE SCALE GENOMIC DNA]</scope>
    <source>
        <strain evidence="4 5">KCTC 19046</strain>
    </source>
</reference>
<comment type="caution">
    <text evidence="4">The sequence shown here is derived from an EMBL/GenBank/DDBJ whole genome shotgun (WGS) entry which is preliminary data.</text>
</comment>
<name>A0ABX2A3E3_9MICO</name>
<keyword evidence="1 2" id="KW-0732">Signal</keyword>
<dbReference type="Pfam" id="PF12849">
    <property type="entry name" value="PBP_like_2"/>
    <property type="match status" value="1"/>
</dbReference>
<dbReference type="InterPro" id="IPR024370">
    <property type="entry name" value="PBP_domain"/>
</dbReference>
<dbReference type="EMBL" id="JABEZU010000001">
    <property type="protein sequence ID" value="NOV96410.1"/>
    <property type="molecule type" value="Genomic_DNA"/>
</dbReference>